<keyword evidence="1" id="KW-1133">Transmembrane helix</keyword>
<proteinExistence type="predicted"/>
<reference evidence="2" key="1">
    <citation type="submission" date="2024-06" db="EMBL/GenBank/DDBJ databases">
        <title>Complete Genome Sequence of mouse commensal type strain Neisseria musculi.</title>
        <authorList>
            <person name="Thapa E."/>
            <person name="Aluvathingal J."/>
            <person name="Nadendla S."/>
            <person name="Mehta A."/>
            <person name="Tettelin H."/>
            <person name="Weyand N.J."/>
        </authorList>
    </citation>
    <scope>NUCLEOTIDE SEQUENCE</scope>
    <source>
        <strain evidence="2">NW831</strain>
    </source>
</reference>
<keyword evidence="2" id="KW-0238">DNA-binding</keyword>
<evidence type="ECO:0000256" key="1">
    <source>
        <dbReference type="SAM" id="Phobius"/>
    </source>
</evidence>
<dbReference type="RefSeq" id="WP_187001174.1">
    <property type="nucleotide sequence ID" value="NZ_CP060414.2"/>
</dbReference>
<feature type="transmembrane region" description="Helical" evidence="1">
    <location>
        <begin position="40"/>
        <end position="56"/>
    </location>
</feature>
<keyword evidence="1" id="KW-0472">Membrane</keyword>
<dbReference type="KEGG" id="nmus:H7A79_0796"/>
<dbReference type="GO" id="GO:0003677">
    <property type="term" value="F:DNA binding"/>
    <property type="evidence" value="ECO:0007669"/>
    <property type="project" value="UniProtKB-KW"/>
</dbReference>
<organism evidence="2 3">
    <name type="scientific">Neisseria musculi</name>
    <dbReference type="NCBI Taxonomy" id="1815583"/>
    <lineage>
        <taxon>Bacteria</taxon>
        <taxon>Pseudomonadati</taxon>
        <taxon>Pseudomonadota</taxon>
        <taxon>Betaproteobacteria</taxon>
        <taxon>Neisseriales</taxon>
        <taxon>Neisseriaceae</taxon>
        <taxon>Neisseria</taxon>
    </lineage>
</organism>
<sequence>MSITLQVPENVYRFPYEFYSSAVYSLAAFSLYAVPVPVNAQMIASTGLVSMAAVRLKQGRRIRRYRKNLSQLPFYGLTSNQIPVSGKALFIGKGFEWTQTHTQRLLLARLPQNRKYAGIFS</sequence>
<evidence type="ECO:0000313" key="3">
    <source>
        <dbReference type="Proteomes" id="UP000516412"/>
    </source>
</evidence>
<keyword evidence="1" id="KW-0812">Transmembrane</keyword>
<accession>A0A7H1M7V9</accession>
<name>A0A7H1M7V9_9NEIS</name>
<gene>
    <name evidence="2" type="ORF">H7A79_0796</name>
</gene>
<evidence type="ECO:0000313" key="2">
    <source>
        <dbReference type="EMBL" id="QNT57724.1"/>
    </source>
</evidence>
<dbReference type="Proteomes" id="UP000516412">
    <property type="component" value="Chromosome"/>
</dbReference>
<dbReference type="AlphaFoldDB" id="A0A7H1M7V9"/>
<keyword evidence="3" id="KW-1185">Reference proteome</keyword>
<protein>
    <submittedName>
        <fullName evidence="2">Type IV secretion-system coupling DNA-binding containing domain protein</fullName>
    </submittedName>
</protein>
<dbReference type="EMBL" id="CP060414">
    <property type="protein sequence ID" value="QNT57724.1"/>
    <property type="molecule type" value="Genomic_DNA"/>
</dbReference>